<protein>
    <submittedName>
        <fullName evidence="1">Uncharacterized protein</fullName>
    </submittedName>
</protein>
<organism evidence="1">
    <name type="scientific">marine sediment metagenome</name>
    <dbReference type="NCBI Taxonomy" id="412755"/>
    <lineage>
        <taxon>unclassified sequences</taxon>
        <taxon>metagenomes</taxon>
        <taxon>ecological metagenomes</taxon>
    </lineage>
</organism>
<feature type="non-terminal residue" evidence="1">
    <location>
        <position position="1"/>
    </location>
</feature>
<dbReference type="AlphaFoldDB" id="A0A0F9JAK8"/>
<accession>A0A0F9JAK8</accession>
<dbReference type="EMBL" id="LAZR01018508">
    <property type="protein sequence ID" value="KKL96147.1"/>
    <property type="molecule type" value="Genomic_DNA"/>
</dbReference>
<proteinExistence type="predicted"/>
<sequence>QRLRSEDIPFLEGLEVGLRLSQHKGNDIEQMIRAILDHGGIEIWRQHL</sequence>
<name>A0A0F9JAK8_9ZZZZ</name>
<evidence type="ECO:0000313" key="1">
    <source>
        <dbReference type="EMBL" id="KKL96147.1"/>
    </source>
</evidence>
<reference evidence="1" key="1">
    <citation type="journal article" date="2015" name="Nature">
        <title>Complex archaea that bridge the gap between prokaryotes and eukaryotes.</title>
        <authorList>
            <person name="Spang A."/>
            <person name="Saw J.H."/>
            <person name="Jorgensen S.L."/>
            <person name="Zaremba-Niedzwiedzka K."/>
            <person name="Martijn J."/>
            <person name="Lind A.E."/>
            <person name="van Eijk R."/>
            <person name="Schleper C."/>
            <person name="Guy L."/>
            <person name="Ettema T.J."/>
        </authorList>
    </citation>
    <scope>NUCLEOTIDE SEQUENCE</scope>
</reference>
<gene>
    <name evidence="1" type="ORF">LCGC14_1847320</name>
</gene>
<comment type="caution">
    <text evidence="1">The sequence shown here is derived from an EMBL/GenBank/DDBJ whole genome shotgun (WGS) entry which is preliminary data.</text>
</comment>